<dbReference type="KEGG" id="nsh:GXM_05256"/>
<gene>
    <name evidence="1" type="ORF">GXM_05256</name>
</gene>
<evidence type="ECO:0000313" key="2">
    <source>
        <dbReference type="Proteomes" id="UP000326678"/>
    </source>
</evidence>
<organism evidence="1 2">
    <name type="scientific">Nostoc sphaeroides CCNUC1</name>
    <dbReference type="NCBI Taxonomy" id="2653204"/>
    <lineage>
        <taxon>Bacteria</taxon>
        <taxon>Bacillati</taxon>
        <taxon>Cyanobacteriota</taxon>
        <taxon>Cyanophyceae</taxon>
        <taxon>Nostocales</taxon>
        <taxon>Nostocaceae</taxon>
        <taxon>Nostoc</taxon>
    </lineage>
</organism>
<dbReference type="Proteomes" id="UP000326678">
    <property type="component" value="Chromosome Gxm1"/>
</dbReference>
<sequence>MQHKPLLHLAYMSFGIPRFFLNYSNLLTLNIENKILII</sequence>
<dbReference type="EMBL" id="CP045226">
    <property type="protein sequence ID" value="QFS47764.1"/>
    <property type="molecule type" value="Genomic_DNA"/>
</dbReference>
<keyword evidence="2" id="KW-1185">Reference proteome</keyword>
<name>A0A5P8W541_9NOSO</name>
<reference evidence="1 2" key="1">
    <citation type="submission" date="2019-10" db="EMBL/GenBank/DDBJ databases">
        <title>Genomic and transcriptomic insights into the perfect genentic adaptation of a filamentous nitrogen-fixing cyanobacterium to rice fields.</title>
        <authorList>
            <person name="Chen Z."/>
        </authorList>
    </citation>
    <scope>NUCLEOTIDE SEQUENCE [LARGE SCALE GENOMIC DNA]</scope>
    <source>
        <strain evidence="1">CCNUC1</strain>
    </source>
</reference>
<evidence type="ECO:0000313" key="1">
    <source>
        <dbReference type="EMBL" id="QFS47764.1"/>
    </source>
</evidence>
<proteinExistence type="predicted"/>
<accession>A0A5P8W541</accession>
<protein>
    <submittedName>
        <fullName evidence="1">Uncharacterized protein</fullName>
    </submittedName>
</protein>
<dbReference type="AlphaFoldDB" id="A0A5P8W541"/>